<reference evidence="2" key="1">
    <citation type="submission" date="2021-10" db="EMBL/GenBank/DDBJ databases">
        <authorList>
            <person name="Dean J.D."/>
            <person name="Kim M.K."/>
            <person name="Newey C.N."/>
            <person name="Stoker T.S."/>
            <person name="Thompson D.W."/>
            <person name="Grose J.H."/>
        </authorList>
    </citation>
    <scope>NUCLEOTIDE SEQUENCE</scope>
    <source>
        <strain evidence="2">BT635</strain>
    </source>
</reference>
<protein>
    <submittedName>
        <fullName evidence="2">Acyl carrier protein</fullName>
    </submittedName>
</protein>
<gene>
    <name evidence="2" type="ORF">LGH70_03270</name>
</gene>
<evidence type="ECO:0000259" key="1">
    <source>
        <dbReference type="PROSITE" id="PS50075"/>
    </source>
</evidence>
<evidence type="ECO:0000313" key="2">
    <source>
        <dbReference type="EMBL" id="MCB2376585.1"/>
    </source>
</evidence>
<feature type="domain" description="Carrier" evidence="1">
    <location>
        <begin position="1"/>
        <end position="84"/>
    </location>
</feature>
<dbReference type="Proteomes" id="UP001165297">
    <property type="component" value="Unassembled WGS sequence"/>
</dbReference>
<evidence type="ECO:0000313" key="3">
    <source>
        <dbReference type="Proteomes" id="UP001165297"/>
    </source>
</evidence>
<dbReference type="EMBL" id="JAJADQ010000001">
    <property type="protein sequence ID" value="MCB2376585.1"/>
    <property type="molecule type" value="Genomic_DNA"/>
</dbReference>
<dbReference type="InterPro" id="IPR036736">
    <property type="entry name" value="ACP-like_sf"/>
</dbReference>
<dbReference type="Pfam" id="PF00550">
    <property type="entry name" value="PP-binding"/>
    <property type="match status" value="1"/>
</dbReference>
<dbReference type="Gene3D" id="1.10.1200.10">
    <property type="entry name" value="ACP-like"/>
    <property type="match status" value="1"/>
</dbReference>
<dbReference type="InterPro" id="IPR009081">
    <property type="entry name" value="PP-bd_ACP"/>
</dbReference>
<dbReference type="SUPFAM" id="SSF47336">
    <property type="entry name" value="ACP-like"/>
    <property type="match status" value="1"/>
</dbReference>
<dbReference type="PROSITE" id="PS50075">
    <property type="entry name" value="CARRIER"/>
    <property type="match status" value="1"/>
</dbReference>
<accession>A0ABS8A864</accession>
<dbReference type="RefSeq" id="WP_226182647.1">
    <property type="nucleotide sequence ID" value="NZ_JAJADQ010000001.1"/>
</dbReference>
<comment type="caution">
    <text evidence="2">The sequence shown here is derived from an EMBL/GenBank/DDBJ whole genome shotgun (WGS) entry which is preliminary data.</text>
</comment>
<proteinExistence type="predicted"/>
<organism evidence="2 3">
    <name type="scientific">Hymenobacter nitidus</name>
    <dbReference type="NCBI Taxonomy" id="2880929"/>
    <lineage>
        <taxon>Bacteria</taxon>
        <taxon>Pseudomonadati</taxon>
        <taxon>Bacteroidota</taxon>
        <taxon>Cytophagia</taxon>
        <taxon>Cytophagales</taxon>
        <taxon>Hymenobacteraceae</taxon>
        <taxon>Hymenobacter</taxon>
    </lineage>
</organism>
<sequence>MEKKEIIRRLWELLIDAGYERFSNCSPEELKDELLVDLGLDSMGLLHLMVGIETEFGIEWRTSDVNSLTLSTLNTIASFLVMEAHNEVVQSYGAGQEAFVGESYFPLHHQPAASREQLLPVRSR</sequence>
<keyword evidence="3" id="KW-1185">Reference proteome</keyword>
<name>A0ABS8A864_9BACT</name>